<evidence type="ECO:0000313" key="2">
    <source>
        <dbReference type="EMBL" id="CAA9442490.1"/>
    </source>
</evidence>
<sequence>PGHHSEAHHLLPRLRFALCVPRLRAAAPGAGGTELRGGVPADPVRRAVEAPWPARPGRDPGQARVDVPAGALAGACARHRDADAVGAPVQPARVAAAGRGARVQSLCLRNAVPPRLARWRRSGRSGAAAGAAAVAGADARARFGPGEAGIEAVDRPGHRGRPVRRAHVRRGRQALLGLRRVADAAGLPARRCLVRVALGRGGAGCSNPDPPGTRL</sequence>
<feature type="non-terminal residue" evidence="2">
    <location>
        <position position="215"/>
    </location>
</feature>
<gene>
    <name evidence="2" type="ORF">AVDCRST_MAG51-3391</name>
</gene>
<evidence type="ECO:0000256" key="1">
    <source>
        <dbReference type="SAM" id="MobiDB-lite"/>
    </source>
</evidence>
<organism evidence="2">
    <name type="scientific">uncultured Ramlibacter sp</name>
    <dbReference type="NCBI Taxonomy" id="260755"/>
    <lineage>
        <taxon>Bacteria</taxon>
        <taxon>Pseudomonadati</taxon>
        <taxon>Pseudomonadota</taxon>
        <taxon>Betaproteobacteria</taxon>
        <taxon>Burkholderiales</taxon>
        <taxon>Comamonadaceae</taxon>
        <taxon>Ramlibacter</taxon>
        <taxon>environmental samples</taxon>
    </lineage>
</organism>
<reference evidence="2" key="1">
    <citation type="submission" date="2020-02" db="EMBL/GenBank/DDBJ databases">
        <authorList>
            <person name="Meier V. D."/>
        </authorList>
    </citation>
    <scope>NUCLEOTIDE SEQUENCE</scope>
    <source>
        <strain evidence="2">AVDCRST_MAG51</strain>
    </source>
</reference>
<feature type="region of interest" description="Disordered" evidence="1">
    <location>
        <begin position="148"/>
        <end position="168"/>
    </location>
</feature>
<feature type="non-terminal residue" evidence="2">
    <location>
        <position position="1"/>
    </location>
</feature>
<dbReference type="EMBL" id="CADCUX010000736">
    <property type="protein sequence ID" value="CAA9442490.1"/>
    <property type="molecule type" value="Genomic_DNA"/>
</dbReference>
<name>A0A6J4QG91_9BURK</name>
<feature type="compositionally biased region" description="Basic residues" evidence="1">
    <location>
        <begin position="158"/>
        <end position="168"/>
    </location>
</feature>
<proteinExistence type="predicted"/>
<protein>
    <submittedName>
        <fullName evidence="2">2-hydroxychromene-2-carboxylate isomerase family protein</fullName>
    </submittedName>
</protein>
<dbReference type="GO" id="GO:0016853">
    <property type="term" value="F:isomerase activity"/>
    <property type="evidence" value="ECO:0007669"/>
    <property type="project" value="UniProtKB-KW"/>
</dbReference>
<keyword evidence="2" id="KW-0413">Isomerase</keyword>
<dbReference type="AlphaFoldDB" id="A0A6J4QG91"/>
<accession>A0A6J4QG91</accession>